<dbReference type="Proteomes" id="UP001058003">
    <property type="component" value="Chromosome"/>
</dbReference>
<dbReference type="OrthoDB" id="9796523at2"/>
<dbReference type="KEGG" id="daur:Daura_46415"/>
<keyword evidence="2" id="KW-1185">Reference proteome</keyword>
<dbReference type="RefSeq" id="WP_081971821.1">
    <property type="nucleotide sequence ID" value="NZ_CP073767.1"/>
</dbReference>
<name>A0A9Q9IEF1_9ACTN</name>
<evidence type="ECO:0000313" key="2">
    <source>
        <dbReference type="Proteomes" id="UP001058003"/>
    </source>
</evidence>
<evidence type="ECO:0000313" key="1">
    <source>
        <dbReference type="EMBL" id="UWZ53856.1"/>
    </source>
</evidence>
<sequence length="203" mass="22712">MARRGNAEHRGVKLGTGRETDLRRLPNRREQRTTVLVDTNGKSTEIKYFKCVKDLPWVTAGRVIVTFTNGSPLEVVRDAARRRDENEYDHAWAVCDVDDFDTVEPSTEAESLEVSLAWSNPCFEVWLILHRENSRAHIAGPKKAAEKLSRSIGKPWDKSTLNFADFDAGIGEAVRRAKQLDAAPAGNPSTNVWQLIELLGTTP</sequence>
<organism evidence="1 2">
    <name type="scientific">Dactylosporangium aurantiacum</name>
    <dbReference type="NCBI Taxonomy" id="35754"/>
    <lineage>
        <taxon>Bacteria</taxon>
        <taxon>Bacillati</taxon>
        <taxon>Actinomycetota</taxon>
        <taxon>Actinomycetes</taxon>
        <taxon>Micromonosporales</taxon>
        <taxon>Micromonosporaceae</taxon>
        <taxon>Dactylosporangium</taxon>
    </lineage>
</organism>
<dbReference type="Pfam" id="PF13707">
    <property type="entry name" value="RloB"/>
    <property type="match status" value="1"/>
</dbReference>
<accession>A0A9Q9IEF1</accession>
<dbReference type="AlphaFoldDB" id="A0A9Q9IEF1"/>
<dbReference type="InterPro" id="IPR025591">
    <property type="entry name" value="RloB"/>
</dbReference>
<protein>
    <submittedName>
        <fullName evidence="1">RloB domain-containing protein</fullName>
    </submittedName>
</protein>
<proteinExistence type="predicted"/>
<reference evidence="1" key="1">
    <citation type="submission" date="2021-04" db="EMBL/GenBank/DDBJ databases">
        <title>Dactylosporangium aurantiacum NRRL B-8018 full assembly.</title>
        <authorList>
            <person name="Hartkoorn R.C."/>
            <person name="Beaudoing E."/>
            <person name="Hot D."/>
        </authorList>
    </citation>
    <scope>NUCLEOTIDE SEQUENCE</scope>
    <source>
        <strain evidence="1">NRRL B-8018</strain>
    </source>
</reference>
<gene>
    <name evidence="1" type="ORF">Daura_46415</name>
</gene>
<dbReference type="EMBL" id="CP073767">
    <property type="protein sequence ID" value="UWZ53856.1"/>
    <property type="molecule type" value="Genomic_DNA"/>
</dbReference>